<feature type="compositionally biased region" description="Basic residues" evidence="3">
    <location>
        <begin position="20"/>
        <end position="33"/>
    </location>
</feature>
<feature type="region of interest" description="Disordered" evidence="3">
    <location>
        <begin position="433"/>
        <end position="462"/>
    </location>
</feature>
<proteinExistence type="predicted"/>
<evidence type="ECO:0000313" key="4">
    <source>
        <dbReference type="EMBL" id="PSN60974.1"/>
    </source>
</evidence>
<evidence type="ECO:0000256" key="2">
    <source>
        <dbReference type="ARBA" id="ARBA00022833"/>
    </source>
</evidence>
<keyword evidence="5" id="KW-1185">Reference proteome</keyword>
<dbReference type="PROSITE" id="PS50143">
    <property type="entry name" value="BIR_REPEAT_2"/>
    <property type="match status" value="2"/>
</dbReference>
<gene>
    <name evidence="4" type="ORF">BS50DRAFT_604321</name>
</gene>
<feature type="compositionally biased region" description="Low complexity" evidence="3">
    <location>
        <begin position="222"/>
        <end position="231"/>
    </location>
</feature>
<dbReference type="Gene3D" id="1.10.1170.10">
    <property type="entry name" value="Inhibitor Of Apoptosis Protein (2mihbC-IAP-1), Chain A"/>
    <property type="match status" value="2"/>
</dbReference>
<dbReference type="InterPro" id="IPR051190">
    <property type="entry name" value="Baculoviral_IAP"/>
</dbReference>
<feature type="compositionally biased region" description="Basic residues" evidence="3">
    <location>
        <begin position="232"/>
        <end position="242"/>
    </location>
</feature>
<evidence type="ECO:0000313" key="5">
    <source>
        <dbReference type="Proteomes" id="UP000240883"/>
    </source>
</evidence>
<protein>
    <submittedName>
        <fullName evidence="4">Inhibitor of apoptosis repeat-containing protein</fullName>
    </submittedName>
</protein>
<accession>A0A2T2N6D4</accession>
<reference evidence="4 5" key="1">
    <citation type="journal article" date="2018" name="Front. Microbiol.">
        <title>Genome-Wide Analysis of Corynespora cassiicola Leaf Fall Disease Putative Effectors.</title>
        <authorList>
            <person name="Lopez D."/>
            <person name="Ribeiro S."/>
            <person name="Label P."/>
            <person name="Fumanal B."/>
            <person name="Venisse J.S."/>
            <person name="Kohler A."/>
            <person name="de Oliveira R.R."/>
            <person name="Labutti K."/>
            <person name="Lipzen A."/>
            <person name="Lail K."/>
            <person name="Bauer D."/>
            <person name="Ohm R.A."/>
            <person name="Barry K.W."/>
            <person name="Spatafora J."/>
            <person name="Grigoriev I.V."/>
            <person name="Martin F.M."/>
            <person name="Pujade-Renaud V."/>
        </authorList>
    </citation>
    <scope>NUCLEOTIDE SEQUENCE [LARGE SCALE GENOMIC DNA]</scope>
    <source>
        <strain evidence="4 5">Philippines</strain>
    </source>
</reference>
<dbReference type="OrthoDB" id="2196114at2759"/>
<dbReference type="PANTHER" id="PTHR46771">
    <property type="entry name" value="DETERIN"/>
    <property type="match status" value="1"/>
</dbReference>
<keyword evidence="1" id="KW-0479">Metal-binding</keyword>
<evidence type="ECO:0000256" key="1">
    <source>
        <dbReference type="ARBA" id="ARBA00022723"/>
    </source>
</evidence>
<evidence type="ECO:0000256" key="3">
    <source>
        <dbReference type="SAM" id="MobiDB-lite"/>
    </source>
</evidence>
<sequence>MDPAFACVQARLDSFAAPKSKSRRTSSRSKKAAPKTTQKAAWPLESPSPQDLAYAGFVWKPTSTSPDNVQCFNCNCQLDGWEETDVPAYEHLTHSPDCGFAVNICIRLRSSDPGRTEDDPLSEPLVNARRQTFADIWPLDADAGFPSVDQMVAAGWYYDPSTDNPDGVTCPYCSLSLDAWDAGDDPLEEHCKRASDCLFFTLKEFYHPEPKAKATRGKRTSTRSSTASTKVTKTKRTTKKKATKEDLSKPLPPTPDETMDDATAMTGAEMTAMSGIEIGTLPDAEIEVPLKAPRTRRGAKRASAMPADDSTMSAVEAPIKVPRTRKAPQRVSAVSNASTASRPRGRPKRVSTTSEASVSNTTTAKATRGKKRTSEQLDVDNTLEQSPKRSKFLDIDSDMPESMLEGTQFMSPQPDTPETKAPQTMGNEIMVAENTTPPGSPGAQTPQASTPNPRTPEAQTPAGLFSEDRNSLWEPVDIDSFFERKADESTNLLSQILVDAGLDKENFGATKDYAPEALIEAVKTRLTTPEKKMTIEEWVMYNAKRGEEKLRMECERQIAAFEAESKRALAALDDVPVIGL</sequence>
<dbReference type="SUPFAM" id="SSF57924">
    <property type="entry name" value="Inhibitor of apoptosis (IAP) repeat"/>
    <property type="match status" value="2"/>
</dbReference>
<dbReference type="EMBL" id="KZ678146">
    <property type="protein sequence ID" value="PSN60974.1"/>
    <property type="molecule type" value="Genomic_DNA"/>
</dbReference>
<dbReference type="SMART" id="SM00238">
    <property type="entry name" value="BIR"/>
    <property type="match status" value="2"/>
</dbReference>
<dbReference type="PANTHER" id="PTHR46771:SF5">
    <property type="entry name" value="DETERIN"/>
    <property type="match status" value="1"/>
</dbReference>
<feature type="region of interest" description="Disordered" evidence="3">
    <location>
        <begin position="210"/>
        <end position="259"/>
    </location>
</feature>
<feature type="compositionally biased region" description="Polar residues" evidence="3">
    <location>
        <begin position="332"/>
        <end position="341"/>
    </location>
</feature>
<dbReference type="Pfam" id="PF00653">
    <property type="entry name" value="BIR"/>
    <property type="match status" value="2"/>
</dbReference>
<feature type="compositionally biased region" description="Polar residues" evidence="3">
    <location>
        <begin position="433"/>
        <end position="452"/>
    </location>
</feature>
<dbReference type="AlphaFoldDB" id="A0A2T2N6D4"/>
<feature type="compositionally biased region" description="Polar residues" evidence="3">
    <location>
        <begin position="350"/>
        <end position="360"/>
    </location>
</feature>
<dbReference type="InterPro" id="IPR001370">
    <property type="entry name" value="BIR_rpt"/>
</dbReference>
<keyword evidence="2" id="KW-0862">Zinc</keyword>
<feature type="region of interest" description="Disordered" evidence="3">
    <location>
        <begin position="16"/>
        <end position="47"/>
    </location>
</feature>
<name>A0A2T2N6D4_CORCC</name>
<dbReference type="GO" id="GO:0046872">
    <property type="term" value="F:metal ion binding"/>
    <property type="evidence" value="ECO:0007669"/>
    <property type="project" value="UniProtKB-KW"/>
</dbReference>
<dbReference type="CDD" id="cd00022">
    <property type="entry name" value="BIR"/>
    <property type="match status" value="2"/>
</dbReference>
<organism evidence="4 5">
    <name type="scientific">Corynespora cassiicola Philippines</name>
    <dbReference type="NCBI Taxonomy" id="1448308"/>
    <lineage>
        <taxon>Eukaryota</taxon>
        <taxon>Fungi</taxon>
        <taxon>Dikarya</taxon>
        <taxon>Ascomycota</taxon>
        <taxon>Pezizomycotina</taxon>
        <taxon>Dothideomycetes</taxon>
        <taxon>Pleosporomycetidae</taxon>
        <taxon>Pleosporales</taxon>
        <taxon>Corynesporascaceae</taxon>
        <taxon>Corynespora</taxon>
    </lineage>
</organism>
<feature type="region of interest" description="Disordered" evidence="3">
    <location>
        <begin position="284"/>
        <end position="395"/>
    </location>
</feature>
<dbReference type="Proteomes" id="UP000240883">
    <property type="component" value="Unassembled WGS sequence"/>
</dbReference>
<dbReference type="STRING" id="1448308.A0A2T2N6D4"/>